<sequence length="141" mass="15021">MPNAIKSTGADAVALQVTREARDAGLVDEQDDDITRLAPVNVYAFDDLLLVIDRDRVDDADVVELVTAAAEDTGSIYPGARVSISIRGDGYQVPLPGADDAGFTVGDTAPTSTAPGVLVIVREGNERLARDLRTVREEQVR</sequence>
<name>A0A1I5VQJ9_9EURY</name>
<gene>
    <name evidence="1" type="ORF">SAMN05216277_11924</name>
</gene>
<organism evidence="1 2">
    <name type="scientific">Halolamina pelagica</name>
    <dbReference type="NCBI Taxonomy" id="699431"/>
    <lineage>
        <taxon>Archaea</taxon>
        <taxon>Methanobacteriati</taxon>
        <taxon>Methanobacteriota</taxon>
        <taxon>Stenosarchaea group</taxon>
        <taxon>Halobacteria</taxon>
        <taxon>Halobacteriales</taxon>
        <taxon>Haloferacaceae</taxon>
    </lineage>
</organism>
<dbReference type="RefSeq" id="WP_074880395.1">
    <property type="nucleotide sequence ID" value="NZ_FOXI01000019.1"/>
</dbReference>
<protein>
    <submittedName>
        <fullName evidence="1">Uncharacterized protein</fullName>
    </submittedName>
</protein>
<dbReference type="EMBL" id="FOXI01000019">
    <property type="protein sequence ID" value="SFQ09557.1"/>
    <property type="molecule type" value="Genomic_DNA"/>
</dbReference>
<proteinExistence type="predicted"/>
<reference evidence="2" key="1">
    <citation type="submission" date="2016-10" db="EMBL/GenBank/DDBJ databases">
        <authorList>
            <person name="Varghese N."/>
            <person name="Submissions S."/>
        </authorList>
    </citation>
    <scope>NUCLEOTIDE SEQUENCE [LARGE SCALE GENOMIC DNA]</scope>
    <source>
        <strain evidence="2">CGMCC 1.10329</strain>
    </source>
</reference>
<accession>A0A1I5VQJ9</accession>
<evidence type="ECO:0000313" key="2">
    <source>
        <dbReference type="Proteomes" id="UP000183769"/>
    </source>
</evidence>
<evidence type="ECO:0000313" key="1">
    <source>
        <dbReference type="EMBL" id="SFQ09557.1"/>
    </source>
</evidence>
<dbReference type="Proteomes" id="UP000183769">
    <property type="component" value="Unassembled WGS sequence"/>
</dbReference>
<dbReference type="OrthoDB" id="247231at2157"/>
<keyword evidence="2" id="KW-1185">Reference proteome</keyword>
<dbReference type="AlphaFoldDB" id="A0A1I5VQJ9"/>